<dbReference type="GO" id="GO:0070402">
    <property type="term" value="F:NADPH binding"/>
    <property type="evidence" value="ECO:0007669"/>
    <property type="project" value="TreeGrafter"/>
</dbReference>
<dbReference type="InterPro" id="IPR011032">
    <property type="entry name" value="GroES-like_sf"/>
</dbReference>
<dbReference type="Pfam" id="PF08240">
    <property type="entry name" value="ADH_N"/>
    <property type="match status" value="1"/>
</dbReference>
<dbReference type="Proteomes" id="UP000051789">
    <property type="component" value="Unassembled WGS sequence"/>
</dbReference>
<organism evidence="4 5">
    <name type="scientific">Lacticaseibacillus thailandensis DSM 22698 = JCM 13996</name>
    <dbReference type="NCBI Taxonomy" id="1423810"/>
    <lineage>
        <taxon>Bacteria</taxon>
        <taxon>Bacillati</taxon>
        <taxon>Bacillota</taxon>
        <taxon>Bacilli</taxon>
        <taxon>Lactobacillales</taxon>
        <taxon>Lactobacillaceae</taxon>
        <taxon>Lacticaseibacillus</taxon>
    </lineage>
</organism>
<dbReference type="AlphaFoldDB" id="A0A0R2C7E4"/>
<dbReference type="InterPro" id="IPR013154">
    <property type="entry name" value="ADH-like_N"/>
</dbReference>
<dbReference type="PANTHER" id="PTHR48106">
    <property type="entry name" value="QUINONE OXIDOREDUCTASE PIG3-RELATED"/>
    <property type="match status" value="1"/>
</dbReference>
<dbReference type="PATRIC" id="fig|1423810.4.peg.992"/>
<comment type="caution">
    <text evidence="4">The sequence shown here is derived from an EMBL/GenBank/DDBJ whole genome shotgun (WGS) entry which is preliminary data.</text>
</comment>
<dbReference type="SUPFAM" id="SSF50129">
    <property type="entry name" value="GroES-like"/>
    <property type="match status" value="1"/>
</dbReference>
<dbReference type="SUPFAM" id="SSF51735">
    <property type="entry name" value="NAD(P)-binding Rossmann-fold domains"/>
    <property type="match status" value="1"/>
</dbReference>
<dbReference type="PANTHER" id="PTHR48106:SF18">
    <property type="entry name" value="QUINONE OXIDOREDUCTASE PIG3"/>
    <property type="match status" value="1"/>
</dbReference>
<evidence type="ECO:0000259" key="3">
    <source>
        <dbReference type="SMART" id="SM00829"/>
    </source>
</evidence>
<feature type="domain" description="Enoyl reductase (ER)" evidence="3">
    <location>
        <begin position="2"/>
        <end position="308"/>
    </location>
</feature>
<dbReference type="InterPro" id="IPR036291">
    <property type="entry name" value="NAD(P)-bd_dom_sf"/>
</dbReference>
<evidence type="ECO:0000256" key="2">
    <source>
        <dbReference type="ARBA" id="ARBA00023002"/>
    </source>
</evidence>
<dbReference type="Gene3D" id="3.90.180.10">
    <property type="entry name" value="Medium-chain alcohol dehydrogenases, catalytic domain"/>
    <property type="match status" value="1"/>
</dbReference>
<keyword evidence="2" id="KW-0560">Oxidoreductase</keyword>
<dbReference type="Gene3D" id="3.40.50.720">
    <property type="entry name" value="NAD(P)-binding Rossmann-like Domain"/>
    <property type="match status" value="1"/>
</dbReference>
<name>A0A0R2C7E4_9LACO</name>
<proteinExistence type="predicted"/>
<sequence>MVPVTVARPTLKPGYVLIKIKAFGINPSEVISRRGQSDPDFSYPRILGIEGVGVVAAANSGSMFKVGQQVAALMGGLGREIDGTYAEYTLARENGVIPFTSALDWDVLGALPETLQTAYGSLRRGLHLHTGDVLLVHGGTSTVGLMATALAKQAGATVIATTRNRQKLAAITKDGADHAVLDDAQLAATVRQLAPDGVDKVLELVGADKLIDDMQLLKEGGRACLTGSLDGCWTLPNFSPFAIPTGTFLTSYGGAASDLPVEVLAAVLSKVEAGQIPVQIAKVYHGLAEAGQAQADLESSQDVGKHVVVL</sequence>
<dbReference type="SMART" id="SM00829">
    <property type="entry name" value="PKS_ER"/>
    <property type="match status" value="1"/>
</dbReference>
<dbReference type="EMBL" id="AYZK01000002">
    <property type="protein sequence ID" value="KRM87463.1"/>
    <property type="molecule type" value="Genomic_DNA"/>
</dbReference>
<keyword evidence="5" id="KW-1185">Reference proteome</keyword>
<evidence type="ECO:0000313" key="4">
    <source>
        <dbReference type="EMBL" id="KRM87463.1"/>
    </source>
</evidence>
<evidence type="ECO:0000256" key="1">
    <source>
        <dbReference type="ARBA" id="ARBA00022857"/>
    </source>
</evidence>
<dbReference type="InterPro" id="IPR020843">
    <property type="entry name" value="ER"/>
</dbReference>
<dbReference type="InterPro" id="IPR013149">
    <property type="entry name" value="ADH-like_C"/>
</dbReference>
<dbReference type="STRING" id="1423810.FD19_GL000967"/>
<dbReference type="GO" id="GO:0016651">
    <property type="term" value="F:oxidoreductase activity, acting on NAD(P)H"/>
    <property type="evidence" value="ECO:0007669"/>
    <property type="project" value="TreeGrafter"/>
</dbReference>
<dbReference type="Pfam" id="PF00107">
    <property type="entry name" value="ADH_zinc_N"/>
    <property type="match status" value="1"/>
</dbReference>
<reference evidence="4 5" key="1">
    <citation type="journal article" date="2015" name="Genome Announc.">
        <title>Expanding the biotechnology potential of lactobacilli through comparative genomics of 213 strains and associated genera.</title>
        <authorList>
            <person name="Sun Z."/>
            <person name="Harris H.M."/>
            <person name="McCann A."/>
            <person name="Guo C."/>
            <person name="Argimon S."/>
            <person name="Zhang W."/>
            <person name="Yang X."/>
            <person name="Jeffery I.B."/>
            <person name="Cooney J.C."/>
            <person name="Kagawa T.F."/>
            <person name="Liu W."/>
            <person name="Song Y."/>
            <person name="Salvetti E."/>
            <person name="Wrobel A."/>
            <person name="Rasinkangas P."/>
            <person name="Parkhill J."/>
            <person name="Rea M.C."/>
            <person name="O'Sullivan O."/>
            <person name="Ritari J."/>
            <person name="Douillard F.P."/>
            <person name="Paul Ross R."/>
            <person name="Yang R."/>
            <person name="Briner A.E."/>
            <person name="Felis G.E."/>
            <person name="de Vos W.M."/>
            <person name="Barrangou R."/>
            <person name="Klaenhammer T.R."/>
            <person name="Caufield P.W."/>
            <person name="Cui Y."/>
            <person name="Zhang H."/>
            <person name="O'Toole P.W."/>
        </authorList>
    </citation>
    <scope>NUCLEOTIDE SEQUENCE [LARGE SCALE GENOMIC DNA]</scope>
    <source>
        <strain evidence="4 5">DSM 22698</strain>
    </source>
</reference>
<protein>
    <submittedName>
        <fullName evidence="4">Dehydrogenase</fullName>
    </submittedName>
</protein>
<evidence type="ECO:0000313" key="5">
    <source>
        <dbReference type="Proteomes" id="UP000051789"/>
    </source>
</evidence>
<keyword evidence="1" id="KW-0521">NADP</keyword>
<accession>A0A0R2C7E4</accession>
<gene>
    <name evidence="4" type="ORF">FD19_GL000967</name>
</gene>